<evidence type="ECO:0000256" key="2">
    <source>
        <dbReference type="ARBA" id="ARBA00008340"/>
    </source>
</evidence>
<keyword evidence="10" id="KW-1185">Reference proteome</keyword>
<evidence type="ECO:0000256" key="4">
    <source>
        <dbReference type="ARBA" id="ARBA00023054"/>
    </source>
</evidence>
<keyword evidence="6" id="KW-0966">Cell projection</keyword>
<comment type="similarity">
    <text evidence="2">Belongs to the CLUAP1 family.</text>
</comment>
<dbReference type="GO" id="GO:0030992">
    <property type="term" value="C:intraciliary transport particle B"/>
    <property type="evidence" value="ECO:0007669"/>
    <property type="project" value="Ensembl"/>
</dbReference>
<protein>
    <recommendedName>
        <fullName evidence="8">N-acetyltransferase domain-containing protein</fullName>
    </recommendedName>
</protein>
<dbReference type="InterPro" id="IPR016181">
    <property type="entry name" value="Acyl_CoA_acyltransferase"/>
</dbReference>
<dbReference type="InterPro" id="IPR019366">
    <property type="entry name" value="Clusterin-associated_protein-1"/>
</dbReference>
<dbReference type="AlphaFoldDB" id="A0A8C6I6K5"/>
<dbReference type="InterPro" id="IPR000182">
    <property type="entry name" value="GNAT_dom"/>
</dbReference>
<dbReference type="SUPFAM" id="SSF55729">
    <property type="entry name" value="Acyl-CoA N-acyltransferases (Nat)"/>
    <property type="match status" value="1"/>
</dbReference>
<dbReference type="GO" id="GO:0015629">
    <property type="term" value="C:actin cytoskeleton"/>
    <property type="evidence" value="ECO:0007669"/>
    <property type="project" value="Ensembl"/>
</dbReference>
<evidence type="ECO:0000256" key="3">
    <source>
        <dbReference type="ARBA" id="ARBA00022794"/>
    </source>
</evidence>
<dbReference type="PANTHER" id="PTHR21547">
    <property type="entry name" value="CLUSTERIN ASSOCIATED PROTEIN 1"/>
    <property type="match status" value="1"/>
</dbReference>
<keyword evidence="3" id="KW-0970">Cilium biogenesis/degradation</keyword>
<dbReference type="GO" id="GO:0005815">
    <property type="term" value="C:microtubule organizing center"/>
    <property type="evidence" value="ECO:0007669"/>
    <property type="project" value="TreeGrafter"/>
</dbReference>
<evidence type="ECO:0000313" key="9">
    <source>
        <dbReference type="Ensembl" id="ENSMSIP00000031635.1"/>
    </source>
</evidence>
<dbReference type="GO" id="GO:0016747">
    <property type="term" value="F:acyltransferase activity, transferring groups other than amino-acyl groups"/>
    <property type="evidence" value="ECO:0007669"/>
    <property type="project" value="InterPro"/>
</dbReference>
<evidence type="ECO:0000256" key="5">
    <source>
        <dbReference type="ARBA" id="ARBA00023069"/>
    </source>
</evidence>
<feature type="domain" description="N-acetyltransferase" evidence="8">
    <location>
        <begin position="13"/>
        <end position="164"/>
    </location>
</feature>
<evidence type="ECO:0000313" key="10">
    <source>
        <dbReference type="Proteomes" id="UP000694415"/>
    </source>
</evidence>
<keyword evidence="5" id="KW-0969">Cilium</keyword>
<evidence type="ECO:0000256" key="7">
    <source>
        <dbReference type="SAM" id="MobiDB-lite"/>
    </source>
</evidence>
<feature type="region of interest" description="Disordered" evidence="7">
    <location>
        <begin position="408"/>
        <end position="537"/>
    </location>
</feature>
<accession>A0A8C6I6K5</accession>
<dbReference type="PANTHER" id="PTHR21547:SF0">
    <property type="entry name" value="CLUSTERIN-ASSOCIATED PROTEIN 1"/>
    <property type="match status" value="1"/>
</dbReference>
<dbReference type="Pfam" id="PF10234">
    <property type="entry name" value="Cluap1"/>
    <property type="match status" value="1"/>
</dbReference>
<dbReference type="PROSITE" id="PS51186">
    <property type="entry name" value="GNAT"/>
    <property type="match status" value="1"/>
</dbReference>
<dbReference type="Gene3D" id="3.40.630.30">
    <property type="match status" value="1"/>
</dbReference>
<dbReference type="GeneTree" id="ENSGT00390000008957"/>
<evidence type="ECO:0000256" key="1">
    <source>
        <dbReference type="ARBA" id="ARBA00004138"/>
    </source>
</evidence>
<evidence type="ECO:0000259" key="8">
    <source>
        <dbReference type="PROSITE" id="PS51186"/>
    </source>
</evidence>
<organism evidence="9 10">
    <name type="scientific">Mus spicilegus</name>
    <name type="common">Mound-building mouse</name>
    <dbReference type="NCBI Taxonomy" id="10103"/>
    <lineage>
        <taxon>Eukaryota</taxon>
        <taxon>Metazoa</taxon>
        <taxon>Chordata</taxon>
        <taxon>Craniata</taxon>
        <taxon>Vertebrata</taxon>
        <taxon>Euteleostomi</taxon>
        <taxon>Mammalia</taxon>
        <taxon>Eutheria</taxon>
        <taxon>Euarchontoglires</taxon>
        <taxon>Glires</taxon>
        <taxon>Rodentia</taxon>
        <taxon>Myomorpha</taxon>
        <taxon>Muroidea</taxon>
        <taxon>Muridae</taxon>
        <taxon>Murinae</taxon>
        <taxon>Mus</taxon>
        <taxon>Mus</taxon>
    </lineage>
</organism>
<sequence>MTEVVPSSALSEVSLRLLCHDDIDTVKHLCGDWFPIEYPDSWYRDITSNKKFFSLAATYRGAIVGMIVAEIKNRTKIHKEDGDILASSFSVDTQVAYILSLGVVKEFRKHGIDFTEMMRALGYPRHISMENFRTPNFGLVSEVLLWLVKRYEPQTDIPSDIETEQDRVFFIKAIAQFMATKAHIKLNTKKLYQADGYAVKELLKITSVLYNAMKTKGMEGSNVGEEDISKFKFDLGSKIADLKAARQLASEITAKGASLYDLLGKEVELRELRTEAIARPLEINETEKVMRIAIKDLLAQVQKTKDLLNNVASDEANLEAKIEKRKLELERNRKRLQTLQSVRPAFMDEYEKVEEDLQKQYAVYLEKFRNLAYLEQQLEDHHRMEQERFEEAENTLRLMQNKLKEEEKRLLKSGSNDDSDIDIQEDDESDSELEDRRMSKPRTAMEVLMQGRPSKRIVGAMQGGDSDEDMQAAPALLGKCRTRSSRKQEDSEDSEIDMEDDEEDDDDLEDESIALSPAKPSRRIRKPEPLDESDNDF</sequence>
<reference evidence="9" key="2">
    <citation type="submission" date="2025-09" db="UniProtKB">
        <authorList>
            <consortium name="Ensembl"/>
        </authorList>
    </citation>
    <scope>IDENTIFICATION</scope>
</reference>
<feature type="compositionally biased region" description="Acidic residues" evidence="7">
    <location>
        <begin position="490"/>
        <end position="512"/>
    </location>
</feature>
<dbReference type="Proteomes" id="UP000694415">
    <property type="component" value="Unplaced"/>
</dbReference>
<dbReference type="GO" id="GO:0005929">
    <property type="term" value="C:cilium"/>
    <property type="evidence" value="ECO:0007669"/>
    <property type="project" value="UniProtKB-SubCell"/>
</dbReference>
<proteinExistence type="inferred from homology"/>
<name>A0A8C6I6K5_MUSSI</name>
<dbReference type="Ensembl" id="ENSMSIT00000039880.1">
    <property type="protein sequence ID" value="ENSMSIP00000031635.1"/>
    <property type="gene ID" value="ENSMSIG00000026298.1"/>
</dbReference>
<dbReference type="GO" id="GO:0060271">
    <property type="term" value="P:cilium assembly"/>
    <property type="evidence" value="ECO:0007669"/>
    <property type="project" value="TreeGrafter"/>
</dbReference>
<keyword evidence="4" id="KW-0175">Coiled coil</keyword>
<dbReference type="GO" id="GO:0005654">
    <property type="term" value="C:nucleoplasm"/>
    <property type="evidence" value="ECO:0007669"/>
    <property type="project" value="Ensembl"/>
</dbReference>
<dbReference type="FunFam" id="3.40.630.30:FF:000287">
    <property type="entry name" value="N(alpha)-acetyltransferase 60, NatF catalytic subunit"/>
    <property type="match status" value="1"/>
</dbReference>
<feature type="compositionally biased region" description="Acidic residues" evidence="7">
    <location>
        <begin position="417"/>
        <end position="433"/>
    </location>
</feature>
<evidence type="ECO:0000256" key="6">
    <source>
        <dbReference type="ARBA" id="ARBA00023273"/>
    </source>
</evidence>
<comment type="subcellular location">
    <subcellularLocation>
        <location evidence="1">Cell projection</location>
        <location evidence="1">Cilium</location>
    </subcellularLocation>
</comment>
<reference evidence="9" key="1">
    <citation type="submission" date="2025-08" db="UniProtKB">
        <authorList>
            <consortium name="Ensembl"/>
        </authorList>
    </citation>
    <scope>IDENTIFICATION</scope>
</reference>